<keyword evidence="2" id="KW-1185">Reference proteome</keyword>
<comment type="caution">
    <text evidence="1">The sequence shown here is derived from an EMBL/GenBank/DDBJ whole genome shotgun (WGS) entry which is preliminary data.</text>
</comment>
<protein>
    <submittedName>
        <fullName evidence="1">6510_t:CDS:1</fullName>
    </submittedName>
</protein>
<feature type="non-terminal residue" evidence="1">
    <location>
        <position position="1"/>
    </location>
</feature>
<dbReference type="AlphaFoldDB" id="A0A9N9BZ48"/>
<reference evidence="1" key="1">
    <citation type="submission" date="2021-06" db="EMBL/GenBank/DDBJ databases">
        <authorList>
            <person name="Kallberg Y."/>
            <person name="Tangrot J."/>
            <person name="Rosling A."/>
        </authorList>
    </citation>
    <scope>NUCLEOTIDE SEQUENCE</scope>
    <source>
        <strain evidence="1">87-6 pot B 2015</strain>
    </source>
</reference>
<accession>A0A9N9BZ48</accession>
<sequence length="206" mass="23825">NKKDTRINDTLNIEIELDNEEVIVLNKKIDYVVSNEGIDDELSNKGIDYKKELSEDELFNKGSYEELFNNSGDDDENFSEDELSDVIHEVIEVEKNVVEEKKNIEALSKVINMLVKKVHILKASSSTSYQPEKKILSVQSMLLRYVLIFPEPKDEVVQILNGLDNSLQLDHTKKWIEIAGNISKHIIKVINKVMEGRFWYKDVELK</sequence>
<dbReference type="Proteomes" id="UP000789375">
    <property type="component" value="Unassembled WGS sequence"/>
</dbReference>
<gene>
    <name evidence="1" type="ORF">FMOSSE_LOCUS8193</name>
</gene>
<dbReference type="EMBL" id="CAJVPP010002072">
    <property type="protein sequence ID" value="CAG8585984.1"/>
    <property type="molecule type" value="Genomic_DNA"/>
</dbReference>
<evidence type="ECO:0000313" key="2">
    <source>
        <dbReference type="Proteomes" id="UP000789375"/>
    </source>
</evidence>
<evidence type="ECO:0000313" key="1">
    <source>
        <dbReference type="EMBL" id="CAG8585984.1"/>
    </source>
</evidence>
<name>A0A9N9BZ48_FUNMO</name>
<proteinExistence type="predicted"/>
<organism evidence="1 2">
    <name type="scientific">Funneliformis mosseae</name>
    <name type="common">Endomycorrhizal fungus</name>
    <name type="synonym">Glomus mosseae</name>
    <dbReference type="NCBI Taxonomy" id="27381"/>
    <lineage>
        <taxon>Eukaryota</taxon>
        <taxon>Fungi</taxon>
        <taxon>Fungi incertae sedis</taxon>
        <taxon>Mucoromycota</taxon>
        <taxon>Glomeromycotina</taxon>
        <taxon>Glomeromycetes</taxon>
        <taxon>Glomerales</taxon>
        <taxon>Glomeraceae</taxon>
        <taxon>Funneliformis</taxon>
    </lineage>
</organism>